<evidence type="ECO:0000313" key="2">
    <source>
        <dbReference type="Proteomes" id="UP000314294"/>
    </source>
</evidence>
<accession>A0A4Z2GKD8</accession>
<comment type="caution">
    <text evidence="1">The sequence shown here is derived from an EMBL/GenBank/DDBJ whole genome shotgun (WGS) entry which is preliminary data.</text>
</comment>
<evidence type="ECO:0000313" key="1">
    <source>
        <dbReference type="EMBL" id="TNN53192.1"/>
    </source>
</evidence>
<sequence length="66" mass="7794">MKVKIQQHRKEVEQKLEDTITTILTISEIKASIEKAAAEMKITREDMLKVHRKMDQNKEEVKKNMV</sequence>
<dbReference type="Proteomes" id="UP000314294">
    <property type="component" value="Unassembled WGS sequence"/>
</dbReference>
<protein>
    <submittedName>
        <fullName evidence="1">Uncharacterized protein</fullName>
    </submittedName>
</protein>
<gene>
    <name evidence="1" type="ORF">EYF80_036612</name>
</gene>
<keyword evidence="2" id="KW-1185">Reference proteome</keyword>
<organism evidence="1 2">
    <name type="scientific">Liparis tanakae</name>
    <name type="common">Tanaka's snailfish</name>
    <dbReference type="NCBI Taxonomy" id="230148"/>
    <lineage>
        <taxon>Eukaryota</taxon>
        <taxon>Metazoa</taxon>
        <taxon>Chordata</taxon>
        <taxon>Craniata</taxon>
        <taxon>Vertebrata</taxon>
        <taxon>Euteleostomi</taxon>
        <taxon>Actinopterygii</taxon>
        <taxon>Neopterygii</taxon>
        <taxon>Teleostei</taxon>
        <taxon>Neoteleostei</taxon>
        <taxon>Acanthomorphata</taxon>
        <taxon>Eupercaria</taxon>
        <taxon>Perciformes</taxon>
        <taxon>Cottioidei</taxon>
        <taxon>Cottales</taxon>
        <taxon>Liparidae</taxon>
        <taxon>Liparis</taxon>
    </lineage>
</organism>
<dbReference type="AlphaFoldDB" id="A0A4Z2GKD8"/>
<name>A0A4Z2GKD8_9TELE</name>
<dbReference type="EMBL" id="SRLO01000523">
    <property type="protein sequence ID" value="TNN53192.1"/>
    <property type="molecule type" value="Genomic_DNA"/>
</dbReference>
<proteinExistence type="predicted"/>
<reference evidence="1 2" key="1">
    <citation type="submission" date="2019-03" db="EMBL/GenBank/DDBJ databases">
        <title>First draft genome of Liparis tanakae, snailfish: a comprehensive survey of snailfish specific genes.</title>
        <authorList>
            <person name="Kim W."/>
            <person name="Song I."/>
            <person name="Jeong J.-H."/>
            <person name="Kim D."/>
            <person name="Kim S."/>
            <person name="Ryu S."/>
            <person name="Song J.Y."/>
            <person name="Lee S.K."/>
        </authorList>
    </citation>
    <scope>NUCLEOTIDE SEQUENCE [LARGE SCALE GENOMIC DNA]</scope>
    <source>
        <tissue evidence="1">Muscle</tissue>
    </source>
</reference>